<feature type="compositionally biased region" description="Basic and acidic residues" evidence="1">
    <location>
        <begin position="188"/>
        <end position="207"/>
    </location>
</feature>
<feature type="compositionally biased region" description="Basic and acidic residues" evidence="1">
    <location>
        <begin position="80"/>
        <end position="93"/>
    </location>
</feature>
<comment type="caution">
    <text evidence="2">The sequence shown here is derived from an EMBL/GenBank/DDBJ whole genome shotgun (WGS) entry which is preliminary data.</text>
</comment>
<feature type="compositionally biased region" description="Basic residues" evidence="1">
    <location>
        <begin position="302"/>
        <end position="311"/>
    </location>
</feature>
<feature type="region of interest" description="Disordered" evidence="1">
    <location>
        <begin position="1"/>
        <end position="160"/>
    </location>
</feature>
<protein>
    <submittedName>
        <fullName evidence="2">Uncharacterized protein</fullName>
    </submittedName>
</protein>
<feature type="compositionally biased region" description="Basic and acidic residues" evidence="1">
    <location>
        <begin position="230"/>
        <end position="243"/>
    </location>
</feature>
<feature type="compositionally biased region" description="Basic and acidic residues" evidence="1">
    <location>
        <begin position="8"/>
        <end position="17"/>
    </location>
</feature>
<organism evidence="2 3">
    <name type="scientific">Seiridium unicorne</name>
    <dbReference type="NCBI Taxonomy" id="138068"/>
    <lineage>
        <taxon>Eukaryota</taxon>
        <taxon>Fungi</taxon>
        <taxon>Dikarya</taxon>
        <taxon>Ascomycota</taxon>
        <taxon>Pezizomycotina</taxon>
        <taxon>Sordariomycetes</taxon>
        <taxon>Xylariomycetidae</taxon>
        <taxon>Amphisphaeriales</taxon>
        <taxon>Sporocadaceae</taxon>
        <taxon>Seiridium</taxon>
    </lineage>
</organism>
<feature type="compositionally biased region" description="Basic residues" evidence="1">
    <location>
        <begin position="281"/>
        <end position="290"/>
    </location>
</feature>
<feature type="compositionally biased region" description="Basic residues" evidence="1">
    <location>
        <begin position="263"/>
        <end position="272"/>
    </location>
</feature>
<dbReference type="EMBL" id="JARVKF010000001">
    <property type="protein sequence ID" value="KAK9426719.1"/>
    <property type="molecule type" value="Genomic_DNA"/>
</dbReference>
<dbReference type="Proteomes" id="UP001408356">
    <property type="component" value="Unassembled WGS sequence"/>
</dbReference>
<keyword evidence="3" id="KW-1185">Reference proteome</keyword>
<evidence type="ECO:0000256" key="1">
    <source>
        <dbReference type="SAM" id="MobiDB-lite"/>
    </source>
</evidence>
<feature type="compositionally biased region" description="Basic and acidic residues" evidence="1">
    <location>
        <begin position="137"/>
        <end position="150"/>
    </location>
</feature>
<evidence type="ECO:0000313" key="3">
    <source>
        <dbReference type="Proteomes" id="UP001408356"/>
    </source>
</evidence>
<gene>
    <name evidence="2" type="ORF">SUNI508_00246</name>
</gene>
<evidence type="ECO:0000313" key="2">
    <source>
        <dbReference type="EMBL" id="KAK9426719.1"/>
    </source>
</evidence>
<reference evidence="2 3" key="1">
    <citation type="journal article" date="2024" name="J. Plant Pathol.">
        <title>Sequence and assembly of the genome of Seiridium unicorne, isolate CBS 538.82, causal agent of cypress canker disease.</title>
        <authorList>
            <person name="Scali E."/>
            <person name="Rocca G.D."/>
            <person name="Danti R."/>
            <person name="Garbelotto M."/>
            <person name="Barberini S."/>
            <person name="Baroncelli R."/>
            <person name="Emiliani G."/>
        </authorList>
    </citation>
    <scope>NUCLEOTIDE SEQUENCE [LARGE SCALE GENOMIC DNA]</scope>
    <source>
        <strain evidence="2 3">BM-138-508</strain>
    </source>
</reference>
<proteinExistence type="predicted"/>
<sequence length="418" mass="46208">MASRSSRYRPERDDPYISKDAYPDPYGGVNDDAYEYVGSDAIPEPPSHTFEEDGPSSPRRHSPSRRHKSSRASTLPPKYDSTEARPSRSRRDASPPVRSSRHSDSPPRHRRSRRDASPPRKPSNPEPVASGGVPVGAKKDKYGRWVDRPAIKNMKTYGSKGLKTVGNLVEAYAAAQAGSAAAGGLGRPGDRGAYRDDYYDDPYDRPSRRSRRHYSPTPSPSPPRRSSGRYSDRRRPATNDRQKSFSVSPAPRGRGYDSDEDRRHHRRSRRHSPSSSPSPSPRRRRARSYSHGRDSTAASTRARSKNGHMRHYKTEMKSPNPDVAHRWQLAARAALEAGGVTAFRLRKEPGSWTGPKGAKVVTAALGAAAIDSFIDKDPRRTKQGGMKGMAESVVGGLLASKVMGFQSATTRKGKPRQY</sequence>
<name>A0ABR2VJM6_9PEZI</name>
<accession>A0ABR2VJM6</accession>
<feature type="region of interest" description="Disordered" evidence="1">
    <location>
        <begin position="177"/>
        <end position="321"/>
    </location>
</feature>
<feature type="compositionally biased region" description="Basic residues" evidence="1">
    <location>
        <begin position="58"/>
        <end position="70"/>
    </location>
</feature>